<dbReference type="EMBL" id="FRBH01000002">
    <property type="protein sequence ID" value="SHK61555.1"/>
    <property type="molecule type" value="Genomic_DNA"/>
</dbReference>
<evidence type="ECO:0000313" key="1">
    <source>
        <dbReference type="EMBL" id="GGF04643.1"/>
    </source>
</evidence>
<proteinExistence type="predicted"/>
<reference evidence="2" key="3">
    <citation type="submission" date="2016-11" db="EMBL/GenBank/DDBJ databases">
        <authorList>
            <person name="Jaros S."/>
            <person name="Januszkiewicz K."/>
            <person name="Wedrychowicz H."/>
        </authorList>
    </citation>
    <scope>NUCLEOTIDE SEQUENCE [LARGE SCALE GENOMIC DNA]</scope>
    <source>
        <strain evidence="2">DSM 27989</strain>
    </source>
</reference>
<accession>A0A1M6TWZ6</accession>
<dbReference type="OrthoDB" id="1423199at2"/>
<dbReference type="Gene3D" id="3.40.50.11350">
    <property type="match status" value="1"/>
</dbReference>
<dbReference type="AlphaFoldDB" id="A0A1M6TWZ6"/>
<sequence length="309" mass="36391">MNRSQIKNKLLPIIDIIENRNLIQARLIGGLCNKLYCLMSACDIAIKKNYKIIDPEFGWIEKKMFSDIYDLEYFNESIEKITGVKDLIVKSDDQINEKKIIRTQLDLWEHSEKLLSVSRESNKIFLNSPMVFVLKSLRLNKNLQDILDNQLNNKIVVQFRVESDWQNHVKHHDFNYRNEIPFSDSNDIIKMLRVKFKDFNEVFFTAGEKHTEIEHLLSDEGIKSNYFYDSTLEYEINAAINFEIIANSDIYVGISRSTFSNLLTLKRQLLLENNNNYIYNYNNEIVLRNDFGLYPHPFDSINKTPILIS</sequence>
<evidence type="ECO:0000313" key="4">
    <source>
        <dbReference type="Proteomes" id="UP000650994"/>
    </source>
</evidence>
<reference evidence="1" key="5">
    <citation type="submission" date="2024-05" db="EMBL/GenBank/DDBJ databases">
        <authorList>
            <person name="Sun Q."/>
            <person name="Zhou Y."/>
        </authorList>
    </citation>
    <scope>NUCLEOTIDE SEQUENCE</scope>
    <source>
        <strain evidence="1">CGMCC 1.12707</strain>
    </source>
</reference>
<reference evidence="3" key="2">
    <citation type="submission" date="2016-11" db="EMBL/GenBank/DDBJ databases">
        <authorList>
            <person name="Varghese N."/>
            <person name="Submissions S."/>
        </authorList>
    </citation>
    <scope>NUCLEOTIDE SEQUENCE [LARGE SCALE GENOMIC DNA]</scope>
    <source>
        <strain evidence="3">DSM 27989</strain>
    </source>
</reference>
<gene>
    <name evidence="1" type="ORF">GCM10010984_22420</name>
    <name evidence="2" type="ORF">SAMN05443634_102125</name>
</gene>
<name>A0A1M6TWZ6_9FLAO</name>
<evidence type="ECO:0000313" key="3">
    <source>
        <dbReference type="Proteomes" id="UP000184120"/>
    </source>
</evidence>
<dbReference type="Proteomes" id="UP000650994">
    <property type="component" value="Unassembled WGS sequence"/>
</dbReference>
<organism evidence="2 3">
    <name type="scientific">Chishuiella changwenlii</name>
    <dbReference type="NCBI Taxonomy" id="1434701"/>
    <lineage>
        <taxon>Bacteria</taxon>
        <taxon>Pseudomonadati</taxon>
        <taxon>Bacteroidota</taxon>
        <taxon>Flavobacteriia</taxon>
        <taxon>Flavobacteriales</taxon>
        <taxon>Weeksellaceae</taxon>
        <taxon>Chishuiella</taxon>
    </lineage>
</organism>
<dbReference type="Proteomes" id="UP000184120">
    <property type="component" value="Unassembled WGS sequence"/>
</dbReference>
<protein>
    <submittedName>
        <fullName evidence="2">Uncharacterized protein</fullName>
    </submittedName>
</protein>
<dbReference type="RefSeq" id="WP_072929466.1">
    <property type="nucleotide sequence ID" value="NZ_BMFL01000014.1"/>
</dbReference>
<keyword evidence="4" id="KW-1185">Reference proteome</keyword>
<evidence type="ECO:0000313" key="2">
    <source>
        <dbReference type="EMBL" id="SHK61555.1"/>
    </source>
</evidence>
<reference evidence="4" key="4">
    <citation type="journal article" date="2019" name="Int. J. Syst. Evol. Microbiol.">
        <title>The Global Catalogue of Microorganisms (GCM) 10K type strain sequencing project: providing services to taxonomists for standard genome sequencing and annotation.</title>
        <authorList>
            <consortium name="The Broad Institute Genomics Platform"/>
            <consortium name="The Broad Institute Genome Sequencing Center for Infectious Disease"/>
            <person name="Wu L."/>
            <person name="Ma J."/>
        </authorList>
    </citation>
    <scope>NUCLEOTIDE SEQUENCE [LARGE SCALE GENOMIC DNA]</scope>
    <source>
        <strain evidence="4">CGMCC 1.12707</strain>
    </source>
</reference>
<reference evidence="1" key="1">
    <citation type="journal article" date="2014" name="Int. J. Syst. Evol. Microbiol.">
        <title>Complete genome of a new Firmicutes species belonging to the dominant human colonic microbiota ('Ruminococcus bicirculans') reveals two chromosomes and a selective capacity to utilize plant glucans.</title>
        <authorList>
            <consortium name="NISC Comparative Sequencing Program"/>
            <person name="Wegmann U."/>
            <person name="Louis P."/>
            <person name="Goesmann A."/>
            <person name="Henrissat B."/>
            <person name="Duncan S.H."/>
            <person name="Flint H.J."/>
        </authorList>
    </citation>
    <scope>NUCLEOTIDE SEQUENCE</scope>
    <source>
        <strain evidence="1">CGMCC 1.12707</strain>
    </source>
</reference>
<dbReference type="EMBL" id="BMFL01000014">
    <property type="protein sequence ID" value="GGF04643.1"/>
    <property type="molecule type" value="Genomic_DNA"/>
</dbReference>